<comment type="caution">
    <text evidence="2">The sequence shown here is derived from an EMBL/GenBank/DDBJ whole genome shotgun (WGS) entry which is preliminary data.</text>
</comment>
<sequence>MTLRGVIEAILFYLIIQIHNILKILLADKQFLTILTSQIQNQVKVWLIDYPESKEYEYFVNEIVYQYNQL</sequence>
<evidence type="ECO:0000313" key="2">
    <source>
        <dbReference type="EMBL" id="CAG8605779.1"/>
    </source>
</evidence>
<evidence type="ECO:0000313" key="3">
    <source>
        <dbReference type="Proteomes" id="UP000789901"/>
    </source>
</evidence>
<organism evidence="2 3">
    <name type="scientific">Gigaspora margarita</name>
    <dbReference type="NCBI Taxonomy" id="4874"/>
    <lineage>
        <taxon>Eukaryota</taxon>
        <taxon>Fungi</taxon>
        <taxon>Fungi incertae sedis</taxon>
        <taxon>Mucoromycota</taxon>
        <taxon>Glomeromycotina</taxon>
        <taxon>Glomeromycetes</taxon>
        <taxon>Diversisporales</taxon>
        <taxon>Gigasporaceae</taxon>
        <taxon>Gigaspora</taxon>
    </lineage>
</organism>
<reference evidence="2 3" key="1">
    <citation type="submission" date="2021-06" db="EMBL/GenBank/DDBJ databases">
        <authorList>
            <person name="Kallberg Y."/>
            <person name="Tangrot J."/>
            <person name="Rosling A."/>
        </authorList>
    </citation>
    <scope>NUCLEOTIDE SEQUENCE [LARGE SCALE GENOMIC DNA]</scope>
    <source>
        <strain evidence="2 3">120-4 pot B 10/14</strain>
    </source>
</reference>
<name>A0ABN7UIJ8_GIGMA</name>
<dbReference type="Proteomes" id="UP000789901">
    <property type="component" value="Unassembled WGS sequence"/>
</dbReference>
<keyword evidence="3" id="KW-1185">Reference proteome</keyword>
<dbReference type="EMBL" id="CAJVQB010003357">
    <property type="protein sequence ID" value="CAG8605779.1"/>
    <property type="molecule type" value="Genomic_DNA"/>
</dbReference>
<feature type="transmembrane region" description="Helical" evidence="1">
    <location>
        <begin position="6"/>
        <end position="26"/>
    </location>
</feature>
<protein>
    <submittedName>
        <fullName evidence="2">9158_t:CDS:1</fullName>
    </submittedName>
</protein>
<keyword evidence="1" id="KW-0812">Transmembrane</keyword>
<gene>
    <name evidence="2" type="ORF">GMARGA_LOCUS7110</name>
</gene>
<keyword evidence="1" id="KW-1133">Transmembrane helix</keyword>
<evidence type="ECO:0000256" key="1">
    <source>
        <dbReference type="SAM" id="Phobius"/>
    </source>
</evidence>
<accession>A0ABN7UIJ8</accession>
<keyword evidence="1" id="KW-0472">Membrane</keyword>
<proteinExistence type="predicted"/>